<proteinExistence type="predicted"/>
<dbReference type="AlphaFoldDB" id="A0A644V7W4"/>
<gene>
    <name evidence="1" type="ORF">SDC9_33119</name>
</gene>
<sequence length="139" mass="15706">MKKKKEITMTRNEALILNQVLTNVRISGMSLSSRRNLIGLKIELGKITKAVEDFQKESIEAHKPGNFAELQSDQSEKGKKAFSALVNDLEAKVREVLNPYCEENVTISFQGITSEDFEKLTEINDLTLAAYEFLNLKLL</sequence>
<evidence type="ECO:0000313" key="1">
    <source>
        <dbReference type="EMBL" id="MPL87125.1"/>
    </source>
</evidence>
<comment type="caution">
    <text evidence="1">The sequence shown here is derived from an EMBL/GenBank/DDBJ whole genome shotgun (WGS) entry which is preliminary data.</text>
</comment>
<accession>A0A644V7W4</accession>
<organism evidence="1">
    <name type="scientific">bioreactor metagenome</name>
    <dbReference type="NCBI Taxonomy" id="1076179"/>
    <lineage>
        <taxon>unclassified sequences</taxon>
        <taxon>metagenomes</taxon>
        <taxon>ecological metagenomes</taxon>
    </lineage>
</organism>
<protein>
    <submittedName>
        <fullName evidence="1">Uncharacterized protein</fullName>
    </submittedName>
</protein>
<name>A0A644V7W4_9ZZZZ</name>
<reference evidence="1" key="1">
    <citation type="submission" date="2019-08" db="EMBL/GenBank/DDBJ databases">
        <authorList>
            <person name="Kucharzyk K."/>
            <person name="Murdoch R.W."/>
            <person name="Higgins S."/>
            <person name="Loffler F."/>
        </authorList>
    </citation>
    <scope>NUCLEOTIDE SEQUENCE</scope>
</reference>
<dbReference type="EMBL" id="VSSQ01000233">
    <property type="protein sequence ID" value="MPL87125.1"/>
    <property type="molecule type" value="Genomic_DNA"/>
</dbReference>